<keyword evidence="11" id="KW-1185">Reference proteome</keyword>
<dbReference type="InterPro" id="IPR019734">
    <property type="entry name" value="TPR_rpt"/>
</dbReference>
<dbReference type="PANTHER" id="PTHR44835:SF1">
    <property type="entry name" value="PROTEIN O-GLCNAC TRANSFERASE"/>
    <property type="match status" value="1"/>
</dbReference>
<feature type="repeat" description="TPR" evidence="8">
    <location>
        <begin position="172"/>
        <end position="205"/>
    </location>
</feature>
<evidence type="ECO:0000313" key="10">
    <source>
        <dbReference type="EMBL" id="ODB96875.1"/>
    </source>
</evidence>
<keyword evidence="4" id="KW-0328">Glycosyltransferase</keyword>
<comment type="caution">
    <text evidence="10">The sequence shown here is derived from an EMBL/GenBank/DDBJ whole genome shotgun (WGS) entry which is preliminary data.</text>
</comment>
<dbReference type="SUPFAM" id="SSF81901">
    <property type="entry name" value="HCP-like"/>
    <property type="match status" value="1"/>
</dbReference>
<dbReference type="AlphaFoldDB" id="A0A1E2UQQ2"/>
<dbReference type="InterPro" id="IPR051939">
    <property type="entry name" value="Glycosyltr_41/O-GlcNAc_trsf"/>
</dbReference>
<dbReference type="Gene3D" id="3.40.50.11380">
    <property type="match status" value="1"/>
</dbReference>
<evidence type="ECO:0000313" key="11">
    <source>
        <dbReference type="Proteomes" id="UP000094849"/>
    </source>
</evidence>
<dbReference type="Pfam" id="PF07721">
    <property type="entry name" value="TPR_4"/>
    <property type="match status" value="1"/>
</dbReference>
<protein>
    <recommendedName>
        <fullName evidence="3">protein O-GlcNAc transferase</fullName>
        <ecNumber evidence="3">2.4.1.255</ecNumber>
    </recommendedName>
</protein>
<dbReference type="OrthoDB" id="5603834at2"/>
<dbReference type="PANTHER" id="PTHR44835">
    <property type="entry name" value="UDP-N-ACETYLGLUCOSAMINE--PEPTIDE N-ACETYLGLUCOSAMINYLTRANSFERASE SPINDLY-RELATED"/>
    <property type="match status" value="1"/>
</dbReference>
<accession>A0A1E2UQQ2</accession>
<dbReference type="EC" id="2.4.1.255" evidence="3"/>
<dbReference type="GO" id="GO:0042802">
    <property type="term" value="F:identical protein binding"/>
    <property type="evidence" value="ECO:0007669"/>
    <property type="project" value="InterPro"/>
</dbReference>
<organism evidence="10 11">
    <name type="scientific">Candidatus Thiodiazotropha endoloripes</name>
    <dbReference type="NCBI Taxonomy" id="1818881"/>
    <lineage>
        <taxon>Bacteria</taxon>
        <taxon>Pseudomonadati</taxon>
        <taxon>Pseudomonadota</taxon>
        <taxon>Gammaproteobacteria</taxon>
        <taxon>Chromatiales</taxon>
        <taxon>Sedimenticolaceae</taxon>
        <taxon>Candidatus Thiodiazotropha</taxon>
    </lineage>
</organism>
<evidence type="ECO:0000256" key="3">
    <source>
        <dbReference type="ARBA" id="ARBA00011970"/>
    </source>
</evidence>
<dbReference type="Proteomes" id="UP000094849">
    <property type="component" value="Unassembled WGS sequence"/>
</dbReference>
<reference evidence="10 11" key="1">
    <citation type="submission" date="2016-03" db="EMBL/GenBank/DDBJ databases">
        <title>Chemosynthetic sulphur-oxidizing symbionts of marine invertebrate animals are capable of nitrogen fixation.</title>
        <authorList>
            <person name="Petersen J.M."/>
            <person name="Kemper A."/>
            <person name="Gruber-Vodicka H."/>
            <person name="Cardini U."/>
            <person name="Geest Mvander."/>
            <person name="Kleiner M."/>
            <person name="Bulgheresi S."/>
            <person name="Fussmann M."/>
            <person name="Herbold C."/>
            <person name="Seah B.K.B."/>
            <person name="Antony C.Paul."/>
            <person name="Liu D."/>
            <person name="Belitz A."/>
            <person name="Weber M."/>
        </authorList>
    </citation>
    <scope>NUCLEOTIDE SEQUENCE [LARGE SCALE GENOMIC DNA]</scope>
    <source>
        <strain evidence="10">G_D</strain>
    </source>
</reference>
<evidence type="ECO:0000259" key="9">
    <source>
        <dbReference type="Pfam" id="PF13844"/>
    </source>
</evidence>
<dbReference type="GO" id="GO:0097363">
    <property type="term" value="F:protein O-acetylglucosaminyltransferase activity"/>
    <property type="evidence" value="ECO:0007669"/>
    <property type="project" value="UniProtKB-EC"/>
</dbReference>
<dbReference type="STRING" id="1818881.A3196_08945"/>
<dbReference type="Pfam" id="PF00515">
    <property type="entry name" value="TPR_1"/>
    <property type="match status" value="1"/>
</dbReference>
<dbReference type="RefSeq" id="WP_141694623.1">
    <property type="nucleotide sequence ID" value="NZ_LVJY01000006.1"/>
</dbReference>
<evidence type="ECO:0000256" key="6">
    <source>
        <dbReference type="ARBA" id="ARBA00022737"/>
    </source>
</evidence>
<sequence>MPNNLSTAIKKLNQGKLAEAGKLFSRVIKKDPTNGQAQYLLGQCLLRQNRNQEAALHLQQAISMGNPEPCLYYLCGMALEKSGQFQEAEKSYEIAERLGCSENLMYYMIGSFNANITQNFAKAEVYFGKTITNDPNAYVAYVALSKLYNDQGRYEDALQALDYCLTHGYETVEVYVNLGHALSHQGRQEEALACCKKSVELAPDHAVAQQNYLAQLLFSLDNEAEIYPEIAELTKPLNARVRKKYAGEMNCQLDRKLTLGFVSADLIQHAIVHYFMPVLKHLNKDRFTIILYSNNIIQDQTSNALENLCDVWVNCSQMDDKHFQDKIRTDQVDILIDLSNNTAGNRLTAFLNRPAPMQVSMMGLQMSTGLNCMDYALRDKQTAEKCQLDQYSSEKILPVENSAFFDPLMELPPVAPPPCISNGYITFGSFNGLRKIDKSVMEVWAKLLNAVPGSRIRLMTDDYENKYMRDYLHEIFSQFQVDQNRLQLQPRLSLGEFLTSHNEVDIALDPYPYHGESTTYYSLLMGLPLVTRAGNSCASNVSNRILAAINREQWVANDFDEYIEIALSLAKDVDGLIANRNSLRTDIENSSLMNFKLVTENIESALLRGWQTLCDERKRES</sequence>
<proteinExistence type="inferred from homology"/>
<dbReference type="InterPro" id="IPR011990">
    <property type="entry name" value="TPR-like_helical_dom_sf"/>
</dbReference>
<dbReference type="InterPro" id="IPR011717">
    <property type="entry name" value="TPR-4"/>
</dbReference>
<dbReference type="Gene3D" id="1.25.40.10">
    <property type="entry name" value="Tetratricopeptide repeat domain"/>
    <property type="match status" value="2"/>
</dbReference>
<feature type="domain" description="O-GlcNAc transferase C-terminal" evidence="9">
    <location>
        <begin position="248"/>
        <end position="401"/>
    </location>
</feature>
<evidence type="ECO:0000256" key="1">
    <source>
        <dbReference type="ARBA" id="ARBA00004922"/>
    </source>
</evidence>
<evidence type="ECO:0000256" key="2">
    <source>
        <dbReference type="ARBA" id="ARBA00005386"/>
    </source>
</evidence>
<evidence type="ECO:0000256" key="7">
    <source>
        <dbReference type="ARBA" id="ARBA00022803"/>
    </source>
</evidence>
<feature type="domain" description="O-GlcNAc transferase C-terminal" evidence="9">
    <location>
        <begin position="423"/>
        <end position="601"/>
    </location>
</feature>
<dbReference type="SMART" id="SM00028">
    <property type="entry name" value="TPR"/>
    <property type="match status" value="4"/>
</dbReference>
<dbReference type="Pfam" id="PF13432">
    <property type="entry name" value="TPR_16"/>
    <property type="match status" value="1"/>
</dbReference>
<dbReference type="Pfam" id="PF13844">
    <property type="entry name" value="Glyco_transf_41"/>
    <property type="match status" value="2"/>
</dbReference>
<evidence type="ECO:0000256" key="4">
    <source>
        <dbReference type="ARBA" id="ARBA00022676"/>
    </source>
</evidence>
<keyword evidence="5" id="KW-0808">Transferase</keyword>
<dbReference type="UniPathway" id="UPA00378"/>
<evidence type="ECO:0000256" key="5">
    <source>
        <dbReference type="ARBA" id="ARBA00022679"/>
    </source>
</evidence>
<dbReference type="PROSITE" id="PS50005">
    <property type="entry name" value="TPR"/>
    <property type="match status" value="1"/>
</dbReference>
<name>A0A1E2UQQ2_9GAMM</name>
<comment type="similarity">
    <text evidence="2">Belongs to the glycosyltransferase 41 family. O-GlcNAc transferase subfamily.</text>
</comment>
<evidence type="ECO:0000256" key="8">
    <source>
        <dbReference type="PROSITE-ProRule" id="PRU00339"/>
    </source>
</evidence>
<keyword evidence="6" id="KW-0677">Repeat</keyword>
<comment type="pathway">
    <text evidence="1">Protein modification; protein glycosylation.</text>
</comment>
<dbReference type="Gene3D" id="3.40.50.2000">
    <property type="entry name" value="Glycogen Phosphorylase B"/>
    <property type="match status" value="1"/>
</dbReference>
<dbReference type="EMBL" id="LVJZ01000003">
    <property type="protein sequence ID" value="ODB96875.1"/>
    <property type="molecule type" value="Genomic_DNA"/>
</dbReference>
<keyword evidence="7 8" id="KW-0802">TPR repeat</keyword>
<gene>
    <name evidence="10" type="ORF">A3196_08945</name>
</gene>
<dbReference type="InterPro" id="IPR029489">
    <property type="entry name" value="OGT/SEC/SPY_C"/>
</dbReference>